<gene>
    <name evidence="2" type="ORF">GCM10011608_44410</name>
</gene>
<reference evidence="2" key="2">
    <citation type="submission" date="2020-09" db="EMBL/GenBank/DDBJ databases">
        <authorList>
            <person name="Sun Q."/>
            <person name="Zhou Y."/>
        </authorList>
    </citation>
    <scope>NUCLEOTIDE SEQUENCE</scope>
    <source>
        <strain evidence="2">CGMCC 4.7312</strain>
    </source>
</reference>
<dbReference type="AlphaFoldDB" id="A0A917U4I6"/>
<evidence type="ECO:0000313" key="3">
    <source>
        <dbReference type="Proteomes" id="UP000608890"/>
    </source>
</evidence>
<reference evidence="2" key="1">
    <citation type="journal article" date="2014" name="Int. J. Syst. Evol. Microbiol.">
        <title>Complete genome sequence of Corynebacterium casei LMG S-19264T (=DSM 44701T), isolated from a smear-ripened cheese.</title>
        <authorList>
            <consortium name="US DOE Joint Genome Institute (JGI-PGF)"/>
            <person name="Walter F."/>
            <person name="Albersmeier A."/>
            <person name="Kalinowski J."/>
            <person name="Ruckert C."/>
        </authorList>
    </citation>
    <scope>NUCLEOTIDE SEQUENCE</scope>
    <source>
        <strain evidence="2">CGMCC 4.7312</strain>
    </source>
</reference>
<accession>A0A917U4I6</accession>
<sequence>MTAGPARGDFRRRVRRWRGGAGQGQERQQPFVDVVGFCGPVLGGLGQQVEDQILDLWGHVGAERTQGWWRLDDVLAPQFEVAAAGEDPSPGEEFVQDAAEDVQVALRTSSEAIGLGRRVLDAMH</sequence>
<dbReference type="Proteomes" id="UP000608890">
    <property type="component" value="Unassembled WGS sequence"/>
</dbReference>
<evidence type="ECO:0000256" key="1">
    <source>
        <dbReference type="SAM" id="MobiDB-lite"/>
    </source>
</evidence>
<organism evidence="2 3">
    <name type="scientific">Micromonospora sonchi</name>
    <dbReference type="NCBI Taxonomy" id="1763543"/>
    <lineage>
        <taxon>Bacteria</taxon>
        <taxon>Bacillati</taxon>
        <taxon>Actinomycetota</taxon>
        <taxon>Actinomycetes</taxon>
        <taxon>Micromonosporales</taxon>
        <taxon>Micromonosporaceae</taxon>
        <taxon>Micromonospora</taxon>
    </lineage>
</organism>
<comment type="caution">
    <text evidence="2">The sequence shown here is derived from an EMBL/GenBank/DDBJ whole genome shotgun (WGS) entry which is preliminary data.</text>
</comment>
<dbReference type="EMBL" id="BMNB01000024">
    <property type="protein sequence ID" value="GGM54543.1"/>
    <property type="molecule type" value="Genomic_DNA"/>
</dbReference>
<feature type="region of interest" description="Disordered" evidence="1">
    <location>
        <begin position="1"/>
        <end position="26"/>
    </location>
</feature>
<name>A0A917U4I6_9ACTN</name>
<keyword evidence="3" id="KW-1185">Reference proteome</keyword>
<proteinExistence type="predicted"/>
<protein>
    <submittedName>
        <fullName evidence="2">Uncharacterized protein</fullName>
    </submittedName>
</protein>
<evidence type="ECO:0000313" key="2">
    <source>
        <dbReference type="EMBL" id="GGM54543.1"/>
    </source>
</evidence>